<evidence type="ECO:0000256" key="4">
    <source>
        <dbReference type="ARBA" id="ARBA00023239"/>
    </source>
</evidence>
<name>A0A3R9P4G3_9BACI</name>
<comment type="catalytic activity">
    <reaction evidence="8 9">
        <text>hydroxymethylbilane = uroporphyrinogen III + H2O</text>
        <dbReference type="Rhea" id="RHEA:18965"/>
        <dbReference type="ChEBI" id="CHEBI:15377"/>
        <dbReference type="ChEBI" id="CHEBI:57308"/>
        <dbReference type="ChEBI" id="CHEBI:57845"/>
        <dbReference type="EC" id="4.2.1.75"/>
    </reaction>
</comment>
<dbReference type="PANTHER" id="PTHR38042">
    <property type="entry name" value="UROPORPHYRINOGEN-III SYNTHASE, CHLOROPLASTIC"/>
    <property type="match status" value="1"/>
</dbReference>
<evidence type="ECO:0000256" key="7">
    <source>
        <dbReference type="ARBA" id="ARBA00040167"/>
    </source>
</evidence>
<dbReference type="SUPFAM" id="SSF69618">
    <property type="entry name" value="HemD-like"/>
    <property type="match status" value="1"/>
</dbReference>
<dbReference type="EMBL" id="RBVX01000013">
    <property type="protein sequence ID" value="RSL32613.1"/>
    <property type="molecule type" value="Genomic_DNA"/>
</dbReference>
<dbReference type="UniPathway" id="UPA00251">
    <property type="reaction ID" value="UER00320"/>
</dbReference>
<evidence type="ECO:0000256" key="2">
    <source>
        <dbReference type="ARBA" id="ARBA00008133"/>
    </source>
</evidence>
<dbReference type="GO" id="GO:0006782">
    <property type="term" value="P:protoporphyrinogen IX biosynthetic process"/>
    <property type="evidence" value="ECO:0007669"/>
    <property type="project" value="UniProtKB-UniRule"/>
</dbReference>
<accession>A0A3R9P4G3</accession>
<evidence type="ECO:0000256" key="9">
    <source>
        <dbReference type="RuleBase" id="RU366031"/>
    </source>
</evidence>
<evidence type="ECO:0000256" key="6">
    <source>
        <dbReference type="ARBA" id="ARBA00037589"/>
    </source>
</evidence>
<evidence type="ECO:0000256" key="5">
    <source>
        <dbReference type="ARBA" id="ARBA00023244"/>
    </source>
</evidence>
<comment type="function">
    <text evidence="6 9">Catalyzes cyclization of the linear tetrapyrrole, hydroxymethylbilane, to the macrocyclic uroporphyrinogen III.</text>
</comment>
<comment type="similarity">
    <text evidence="2 9">Belongs to the uroporphyrinogen-III synthase family.</text>
</comment>
<dbReference type="GO" id="GO:0004852">
    <property type="term" value="F:uroporphyrinogen-III synthase activity"/>
    <property type="evidence" value="ECO:0007669"/>
    <property type="project" value="UniProtKB-UniRule"/>
</dbReference>
<dbReference type="RefSeq" id="WP_125556533.1">
    <property type="nucleotide sequence ID" value="NZ_RBVX01000013.1"/>
</dbReference>
<dbReference type="PANTHER" id="PTHR38042:SF1">
    <property type="entry name" value="UROPORPHYRINOGEN-III SYNTHASE, CHLOROPLASTIC"/>
    <property type="match status" value="1"/>
</dbReference>
<sequence>MTKPLSGYTVLVTRPPKQAPALQRLIEAQGGVACNLPLINTVRLSDHDEQARKLESSSWDWIVFTSANAVSFFEEVLQENGIYLQDNVRIASVGTKTANMLKKNGRTPDLVPEQFSAEGLANLLKSEVRAEERVLFPKSARARAVIPSALEEIGAAVTELPLYTSVPAFENKAQLQEWLNQGEVDILTFTSPSAVKAFVSFLKETSADLWQTKPVVSIGSVTDNEVQQQGFTCHKTAYPYTIEGLVRSVTNLIKEENQNE</sequence>
<proteinExistence type="inferred from homology"/>
<evidence type="ECO:0000256" key="1">
    <source>
        <dbReference type="ARBA" id="ARBA00004772"/>
    </source>
</evidence>
<dbReference type="CDD" id="cd06578">
    <property type="entry name" value="HemD"/>
    <property type="match status" value="1"/>
</dbReference>
<keyword evidence="12" id="KW-1185">Reference proteome</keyword>
<dbReference type="Pfam" id="PF02602">
    <property type="entry name" value="HEM4"/>
    <property type="match status" value="1"/>
</dbReference>
<comment type="caution">
    <text evidence="11">The sequence shown here is derived from an EMBL/GenBank/DDBJ whole genome shotgun (WGS) entry which is preliminary data.</text>
</comment>
<dbReference type="InterPro" id="IPR003754">
    <property type="entry name" value="4pyrrol_synth_uPrphyn_synth"/>
</dbReference>
<keyword evidence="4 9" id="KW-0456">Lyase</keyword>
<keyword evidence="5 9" id="KW-0627">Porphyrin biosynthesis</keyword>
<evidence type="ECO:0000256" key="3">
    <source>
        <dbReference type="ARBA" id="ARBA00013109"/>
    </source>
</evidence>
<dbReference type="InterPro" id="IPR039793">
    <property type="entry name" value="UROS/Hem4"/>
</dbReference>
<protein>
    <recommendedName>
        <fullName evidence="7 9">Uroporphyrinogen-III synthase</fullName>
        <ecNumber evidence="3 9">4.2.1.75</ecNumber>
    </recommendedName>
</protein>
<feature type="domain" description="Tetrapyrrole biosynthesis uroporphyrinogen III synthase" evidence="10">
    <location>
        <begin position="21"/>
        <end position="246"/>
    </location>
</feature>
<dbReference type="OrthoDB" id="9815856at2"/>
<gene>
    <name evidence="11" type="ORF">D7Z54_14265</name>
</gene>
<evidence type="ECO:0000313" key="12">
    <source>
        <dbReference type="Proteomes" id="UP000275076"/>
    </source>
</evidence>
<dbReference type="Gene3D" id="3.40.50.10090">
    <property type="match status" value="2"/>
</dbReference>
<comment type="pathway">
    <text evidence="1 9">Porphyrin-containing compound metabolism; protoporphyrin-IX biosynthesis; coproporphyrinogen-III from 5-aminolevulinate: step 3/4.</text>
</comment>
<organism evidence="11 12">
    <name type="scientific">Salibacterium salarium</name>
    <dbReference type="NCBI Taxonomy" id="284579"/>
    <lineage>
        <taxon>Bacteria</taxon>
        <taxon>Bacillati</taxon>
        <taxon>Bacillota</taxon>
        <taxon>Bacilli</taxon>
        <taxon>Bacillales</taxon>
        <taxon>Bacillaceae</taxon>
    </lineage>
</organism>
<evidence type="ECO:0000259" key="10">
    <source>
        <dbReference type="Pfam" id="PF02602"/>
    </source>
</evidence>
<reference evidence="11 12" key="1">
    <citation type="submission" date="2018-10" db="EMBL/GenBank/DDBJ databases">
        <title>Draft genome sequence of Bacillus salarius IM0101, isolated from a hypersaline soil in Inner Mongolia, China.</title>
        <authorList>
            <person name="Yamprayoonswat W."/>
            <person name="Boonvisut S."/>
            <person name="Jumpathong W."/>
            <person name="Sittihan S."/>
            <person name="Ruangsuj P."/>
            <person name="Wanthongcharoen S."/>
            <person name="Thongpramul N."/>
            <person name="Pimmason S."/>
            <person name="Yu B."/>
            <person name="Yasawong M."/>
        </authorList>
    </citation>
    <scope>NUCLEOTIDE SEQUENCE [LARGE SCALE GENOMIC DNA]</scope>
    <source>
        <strain evidence="11 12">IM0101</strain>
    </source>
</reference>
<evidence type="ECO:0000313" key="11">
    <source>
        <dbReference type="EMBL" id="RSL32613.1"/>
    </source>
</evidence>
<dbReference type="EC" id="4.2.1.75" evidence="3 9"/>
<evidence type="ECO:0000256" key="8">
    <source>
        <dbReference type="ARBA" id="ARBA00048617"/>
    </source>
</evidence>
<dbReference type="Proteomes" id="UP000275076">
    <property type="component" value="Unassembled WGS sequence"/>
</dbReference>
<dbReference type="InterPro" id="IPR036108">
    <property type="entry name" value="4pyrrol_syn_uPrphyn_synt_sf"/>
</dbReference>
<dbReference type="AlphaFoldDB" id="A0A3R9P4G3"/>
<dbReference type="GO" id="GO:0006780">
    <property type="term" value="P:uroporphyrinogen III biosynthetic process"/>
    <property type="evidence" value="ECO:0007669"/>
    <property type="project" value="UniProtKB-UniRule"/>
</dbReference>